<dbReference type="Proteomes" id="UP000236319">
    <property type="component" value="Unassembled WGS sequence"/>
</dbReference>
<name>A0A2H6KEW8_9APIC</name>
<keyword evidence="6" id="KW-1185">Reference proteome</keyword>
<evidence type="ECO:0000313" key="5">
    <source>
        <dbReference type="EMBL" id="GBE61543.1"/>
    </source>
</evidence>
<dbReference type="PANTHER" id="PTHR23316">
    <property type="entry name" value="IMPORTIN ALPHA"/>
    <property type="match status" value="1"/>
</dbReference>
<dbReference type="VEuPathDB" id="PiroplasmaDB:BOVATA_030360"/>
<organism evidence="5 6">
    <name type="scientific">Babesia ovata</name>
    <dbReference type="NCBI Taxonomy" id="189622"/>
    <lineage>
        <taxon>Eukaryota</taxon>
        <taxon>Sar</taxon>
        <taxon>Alveolata</taxon>
        <taxon>Apicomplexa</taxon>
        <taxon>Aconoidasida</taxon>
        <taxon>Piroplasmida</taxon>
        <taxon>Babesiidae</taxon>
        <taxon>Babesia</taxon>
    </lineage>
</organism>
<dbReference type="InterPro" id="IPR011989">
    <property type="entry name" value="ARM-like"/>
</dbReference>
<comment type="similarity">
    <text evidence="1">Belongs to the importin alpha family.</text>
</comment>
<dbReference type="InterPro" id="IPR016024">
    <property type="entry name" value="ARM-type_fold"/>
</dbReference>
<dbReference type="SUPFAM" id="SSF48371">
    <property type="entry name" value="ARM repeat"/>
    <property type="match status" value="1"/>
</dbReference>
<gene>
    <name evidence="5" type="ORF">BOVATA_030360</name>
</gene>
<accession>A0A2H6KEW8</accession>
<evidence type="ECO:0000256" key="2">
    <source>
        <dbReference type="ARBA" id="ARBA00022448"/>
    </source>
</evidence>
<keyword evidence="3" id="KW-0653">Protein transport</keyword>
<dbReference type="Gene3D" id="1.25.10.10">
    <property type="entry name" value="Leucine-rich Repeat Variant"/>
    <property type="match status" value="1"/>
</dbReference>
<dbReference type="GO" id="GO:0015031">
    <property type="term" value="P:protein transport"/>
    <property type="evidence" value="ECO:0007669"/>
    <property type="project" value="UniProtKB-KW"/>
</dbReference>
<comment type="caution">
    <text evidence="5">The sequence shown here is derived from an EMBL/GenBank/DDBJ whole genome shotgun (WGS) entry which is preliminary data.</text>
</comment>
<keyword evidence="2" id="KW-0813">Transport</keyword>
<dbReference type="OrthoDB" id="29145at2759"/>
<protein>
    <submittedName>
        <fullName evidence="5">Importin subunit related protein, putative</fullName>
    </submittedName>
</protein>
<dbReference type="GeneID" id="39875313"/>
<dbReference type="AlphaFoldDB" id="A0A2H6KEW8"/>
<evidence type="ECO:0000256" key="4">
    <source>
        <dbReference type="SAM" id="MobiDB-lite"/>
    </source>
</evidence>
<evidence type="ECO:0000256" key="3">
    <source>
        <dbReference type="ARBA" id="ARBA00022927"/>
    </source>
</evidence>
<dbReference type="EMBL" id="BDSA01000003">
    <property type="protein sequence ID" value="GBE61543.1"/>
    <property type="molecule type" value="Genomic_DNA"/>
</dbReference>
<proteinExistence type="inferred from homology"/>
<evidence type="ECO:0000313" key="6">
    <source>
        <dbReference type="Proteomes" id="UP000236319"/>
    </source>
</evidence>
<sequence>MVSDGRPWTTATYTKHDQGETQDTALSELLPHLASGCQVRDSLFDEVLGGLQNDAHVGAKLQALAVLRKSIQAHNGDGDDLGGKILTEEDTQKLTTRNMLELYVVRPLGAGAFNADNAIKCECAKILNEITTHMPSKSYSRLFTGDALRSVILLMEYACGSRNNSRLEDEMWNAAVSILKNLLTVVQMPYDVVDQALTCVCGKSDAASTEFCHVLVAKVLLPKLVENVTTGVRLHMQTSLSSMCRRAVKYFADVIANSVDYQVLSRTCATLVCLGEHRFGVDMLLEANCLPGVLKIALSVVTKHEEFLSTLMDKDVYDGSAISQMRDSVTPQMHQLTFDALSVISKIAFTANRRQAAALLDMGVAEAIVKMLNCPISSVMLRTRAANTLGNLGCESETEVQTIIEADALPTLVRTYREVLEQDTKVEAAYAICACASRANRKQVGYIVSCTSRSCAIGSNSCMALMCDVIDFVCKSDPRSEGNIRLCRVVLSALENILNVGDTEAKSHRLLDNPYGRLFLDNQGDEKLAKIAAFPDFQIAKRAMMLSQSFFNTPRLWNTADCDVMYTKTLI</sequence>
<evidence type="ECO:0000256" key="1">
    <source>
        <dbReference type="ARBA" id="ARBA00010394"/>
    </source>
</evidence>
<reference evidence="5 6" key="1">
    <citation type="journal article" date="2017" name="BMC Genomics">
        <title>Whole-genome assembly of Babesia ovata and comparative genomics between closely related pathogens.</title>
        <authorList>
            <person name="Yamagishi J."/>
            <person name="Asada M."/>
            <person name="Hakimi H."/>
            <person name="Tanaka T.Q."/>
            <person name="Sugimoto C."/>
            <person name="Kawazu S."/>
        </authorList>
    </citation>
    <scope>NUCLEOTIDE SEQUENCE [LARGE SCALE GENOMIC DNA]</scope>
    <source>
        <strain evidence="5 6">Miyake</strain>
    </source>
</reference>
<dbReference type="RefSeq" id="XP_028867786.1">
    <property type="nucleotide sequence ID" value="XM_029011953.1"/>
</dbReference>
<feature type="region of interest" description="Disordered" evidence="4">
    <location>
        <begin position="1"/>
        <end position="20"/>
    </location>
</feature>